<sequence length="184" mass="20314">MENFQERRAQLSVEVLEHVTANPLTDIESGDVGGSKNKDLSKKGRLILAVAAFAFSFVSFFILKATNQQTLYLDEEQGYVFAIGIISTVYNGFQVASQLLHLTTGKSLFNERTTGFISFFGDQIIAYLLMSAVSSAVPYFYRIEGWFYIGVVSAWVSVSTTFAAFVSLALSAMISGYYKLSAQE</sequence>
<evidence type="ECO:0000256" key="5">
    <source>
        <dbReference type="ARBA" id="ARBA00022692"/>
    </source>
</evidence>
<evidence type="ECO:0000256" key="4">
    <source>
        <dbReference type="ARBA" id="ARBA00022475"/>
    </source>
</evidence>
<dbReference type="Proteomes" id="UP001202328">
    <property type="component" value="Unassembled WGS sequence"/>
</dbReference>
<reference evidence="10" key="1">
    <citation type="submission" date="2022-04" db="EMBL/GenBank/DDBJ databases">
        <title>A functionally conserved STORR gene fusion in Papaver species that diverged 16.8 million years ago.</title>
        <authorList>
            <person name="Catania T."/>
        </authorList>
    </citation>
    <scope>NUCLEOTIDE SEQUENCE</scope>
    <source>
        <strain evidence="10">S-188037</strain>
    </source>
</reference>
<dbReference type="PANTHER" id="PTHR33573">
    <property type="entry name" value="CASP-LIKE PROTEIN 4A4"/>
    <property type="match status" value="1"/>
</dbReference>
<dbReference type="PANTHER" id="PTHR33573:SF57">
    <property type="entry name" value="CASP-LIKE PROTEIN 4B1"/>
    <property type="match status" value="1"/>
</dbReference>
<dbReference type="AlphaFoldDB" id="A0AAD4TFA7"/>
<evidence type="ECO:0000259" key="9">
    <source>
        <dbReference type="Pfam" id="PF04535"/>
    </source>
</evidence>
<evidence type="ECO:0000256" key="2">
    <source>
        <dbReference type="ARBA" id="ARBA00007651"/>
    </source>
</evidence>
<dbReference type="EMBL" id="JAJJMB010001184">
    <property type="protein sequence ID" value="KAI3958184.1"/>
    <property type="molecule type" value="Genomic_DNA"/>
</dbReference>
<keyword evidence="5 8" id="KW-0812">Transmembrane</keyword>
<dbReference type="GO" id="GO:0005886">
    <property type="term" value="C:plasma membrane"/>
    <property type="evidence" value="ECO:0007669"/>
    <property type="project" value="UniProtKB-SubCell"/>
</dbReference>
<feature type="transmembrane region" description="Helical" evidence="8">
    <location>
        <begin position="147"/>
        <end position="170"/>
    </location>
</feature>
<evidence type="ECO:0000256" key="7">
    <source>
        <dbReference type="ARBA" id="ARBA00023136"/>
    </source>
</evidence>
<protein>
    <recommendedName>
        <fullName evidence="8">CASP-like protein</fullName>
    </recommendedName>
</protein>
<keyword evidence="4 8" id="KW-1003">Cell membrane</keyword>
<keyword evidence="6 8" id="KW-1133">Transmembrane helix</keyword>
<comment type="subcellular location">
    <subcellularLocation>
        <location evidence="1 8">Cell membrane</location>
        <topology evidence="1 8">Multi-pass membrane protein</topology>
    </subcellularLocation>
</comment>
<comment type="similarity">
    <text evidence="2 8">Belongs to the Casparian strip membrane proteins (CASP) family.</text>
</comment>
<gene>
    <name evidence="10" type="ORF">MKW98_020826</name>
</gene>
<dbReference type="InterPro" id="IPR006702">
    <property type="entry name" value="CASP_dom"/>
</dbReference>
<evidence type="ECO:0000256" key="6">
    <source>
        <dbReference type="ARBA" id="ARBA00022989"/>
    </source>
</evidence>
<evidence type="ECO:0000256" key="1">
    <source>
        <dbReference type="ARBA" id="ARBA00004651"/>
    </source>
</evidence>
<feature type="transmembrane region" description="Helical" evidence="8">
    <location>
        <begin position="78"/>
        <end position="103"/>
    </location>
</feature>
<dbReference type="Pfam" id="PF04535">
    <property type="entry name" value="CASP_dom"/>
    <property type="match status" value="1"/>
</dbReference>
<proteinExistence type="inferred from homology"/>
<keyword evidence="7 8" id="KW-0472">Membrane</keyword>
<evidence type="ECO:0000313" key="10">
    <source>
        <dbReference type="EMBL" id="KAI3958184.1"/>
    </source>
</evidence>
<organism evidence="10 11">
    <name type="scientific">Papaver atlanticum</name>
    <dbReference type="NCBI Taxonomy" id="357466"/>
    <lineage>
        <taxon>Eukaryota</taxon>
        <taxon>Viridiplantae</taxon>
        <taxon>Streptophyta</taxon>
        <taxon>Embryophyta</taxon>
        <taxon>Tracheophyta</taxon>
        <taxon>Spermatophyta</taxon>
        <taxon>Magnoliopsida</taxon>
        <taxon>Ranunculales</taxon>
        <taxon>Papaveraceae</taxon>
        <taxon>Papaveroideae</taxon>
        <taxon>Papaver</taxon>
    </lineage>
</organism>
<feature type="transmembrane region" description="Helical" evidence="8">
    <location>
        <begin position="46"/>
        <end position="66"/>
    </location>
</feature>
<keyword evidence="11" id="KW-1185">Reference proteome</keyword>
<feature type="transmembrane region" description="Helical" evidence="8">
    <location>
        <begin position="124"/>
        <end position="141"/>
    </location>
</feature>
<evidence type="ECO:0000313" key="11">
    <source>
        <dbReference type="Proteomes" id="UP001202328"/>
    </source>
</evidence>
<accession>A0AAD4TFA7</accession>
<comment type="caution">
    <text evidence="10">The sequence shown here is derived from an EMBL/GenBank/DDBJ whole genome shotgun (WGS) entry which is preliminary data.</text>
</comment>
<comment type="subunit">
    <text evidence="3 8">Homodimer and heterodimers.</text>
</comment>
<feature type="domain" description="Casparian strip membrane protein" evidence="9">
    <location>
        <begin position="42"/>
        <end position="174"/>
    </location>
</feature>
<name>A0AAD4TFA7_9MAGN</name>
<evidence type="ECO:0000256" key="8">
    <source>
        <dbReference type="RuleBase" id="RU361233"/>
    </source>
</evidence>
<evidence type="ECO:0000256" key="3">
    <source>
        <dbReference type="ARBA" id="ARBA00011489"/>
    </source>
</evidence>